<dbReference type="PANTHER" id="PTHR35282">
    <property type="entry name" value="F5D14.24 PROTEIN"/>
    <property type="match status" value="1"/>
</dbReference>
<dbReference type="EMBL" id="KI393016">
    <property type="protein sequence ID" value="ERN09268.1"/>
    <property type="molecule type" value="Genomic_DNA"/>
</dbReference>
<dbReference type="InterPro" id="IPR049198">
    <property type="entry name" value="DUF6865"/>
</dbReference>
<evidence type="ECO:0000313" key="1">
    <source>
        <dbReference type="EMBL" id="ERN09268.1"/>
    </source>
</evidence>
<dbReference type="AlphaFoldDB" id="W1PMJ6"/>
<sequence>METILPSAEVSQEKARESLIAISQLDPDKNLTLASDPSSKLLINSTAATDKGSGGAEEYRQKLISISYTQSPEDHNKI</sequence>
<protein>
    <submittedName>
        <fullName evidence="1">Uncharacterized protein</fullName>
    </submittedName>
</protein>
<keyword evidence="2" id="KW-1185">Reference proteome</keyword>
<evidence type="ECO:0000313" key="2">
    <source>
        <dbReference type="Proteomes" id="UP000017836"/>
    </source>
</evidence>
<accession>W1PMJ6</accession>
<dbReference type="OMA" id="EENCHSM"/>
<organism evidence="1 2">
    <name type="scientific">Amborella trichopoda</name>
    <dbReference type="NCBI Taxonomy" id="13333"/>
    <lineage>
        <taxon>Eukaryota</taxon>
        <taxon>Viridiplantae</taxon>
        <taxon>Streptophyta</taxon>
        <taxon>Embryophyta</taxon>
        <taxon>Tracheophyta</taxon>
        <taxon>Spermatophyta</taxon>
        <taxon>Magnoliopsida</taxon>
        <taxon>Amborellales</taxon>
        <taxon>Amborellaceae</taxon>
        <taxon>Amborella</taxon>
    </lineage>
</organism>
<dbReference type="PANTHER" id="PTHR35282:SF2">
    <property type="entry name" value="F5D14.24 PROTEIN"/>
    <property type="match status" value="1"/>
</dbReference>
<reference evidence="2" key="1">
    <citation type="journal article" date="2013" name="Science">
        <title>The Amborella genome and the evolution of flowering plants.</title>
        <authorList>
            <consortium name="Amborella Genome Project"/>
        </authorList>
    </citation>
    <scope>NUCLEOTIDE SEQUENCE [LARGE SCALE GENOMIC DNA]</scope>
</reference>
<dbReference type="Gramene" id="ERN09268">
    <property type="protein sequence ID" value="ERN09268"/>
    <property type="gene ID" value="AMTR_s00149p00052800"/>
</dbReference>
<gene>
    <name evidence="1" type="ORF">AMTR_s00149p00052800</name>
</gene>
<dbReference type="HOGENOM" id="CLU_161102_1_0_1"/>
<proteinExistence type="predicted"/>
<name>W1PMJ6_AMBTC</name>
<dbReference type="Pfam" id="PF21737">
    <property type="entry name" value="DUF6865"/>
    <property type="match status" value="1"/>
</dbReference>
<dbReference type="Proteomes" id="UP000017836">
    <property type="component" value="Unassembled WGS sequence"/>
</dbReference>